<keyword evidence="2" id="KW-1185">Reference proteome</keyword>
<accession>A0A517Z2N3</accession>
<protein>
    <recommendedName>
        <fullName evidence="3">PHP domain protein</fullName>
    </recommendedName>
</protein>
<dbReference type="EMBL" id="CP036275">
    <property type="protein sequence ID" value="QDU36740.1"/>
    <property type="molecule type" value="Genomic_DNA"/>
</dbReference>
<dbReference type="SUPFAM" id="SSF89550">
    <property type="entry name" value="PHP domain-like"/>
    <property type="match status" value="1"/>
</dbReference>
<name>A0A517Z2N3_9PLAN</name>
<organism evidence="1 2">
    <name type="scientific">Maioricimonas rarisocia</name>
    <dbReference type="NCBI Taxonomy" id="2528026"/>
    <lineage>
        <taxon>Bacteria</taxon>
        <taxon>Pseudomonadati</taxon>
        <taxon>Planctomycetota</taxon>
        <taxon>Planctomycetia</taxon>
        <taxon>Planctomycetales</taxon>
        <taxon>Planctomycetaceae</taxon>
        <taxon>Maioricimonas</taxon>
    </lineage>
</organism>
<sequence>MPARPRCFSRLRSGSALLCAIVALLLTGPRTSLAGSRVLDADRHHLRIEGPREWSTFPETPDADRLEITFAANARSTEQSLRLYQEDVKQSWRVTLNGTELGRLTRDENRMVVWFPVPGGTLVDGENRLVIEQQTSRRSTPDDIRVGEIVLDDRPLSETLNESTIELTVHDGDDGKPLPARITIHDERGVLQTAGATSNDHLAVRAGTIYTSTGTARFGLPAGTYRIFAGRGFEYSLASQEFNVQPGESIERTLRIRREVPTEGYVACDTHVHTLTHSGHGDATVQERMITIAAEGIELPIATDHNVQIDHRPFARERGVDRYFTPVIGNEVTTKVGHFNIFPVPADAPVPDHTGENWPDILAEIQQATASPVVILNHARDLHSGVRPFGPARHLDVVGENLSGWPIDFNGMEVINSGATQTDPMQLLEDWMALLNRGWSVTPVGSSDSHDVARHFVGQGRTYIRCDDTTPGQIDVDAAVDSFRAGRVMVSYGLLAELTVDGRSSGETVTATGDEIDVDIRVLGPHWVQADRVELFMNGVKIRETAISAGDNSLPTGVKWQGRWTIPRPPHDVHLVAIAWGPGIDGSYWKTAKPYQPTSQDWQPRVFGCSGALWIDADGDGSRTSARTYAERIIEDVQGDLPALLERLADYDEAIVIQAAHLHRLAGGSPIDPRVQAAGERLRRGFRRYFEAWRETQQARSSAAAE</sequence>
<gene>
    <name evidence="1" type="ORF">Mal4_10380</name>
</gene>
<dbReference type="InterPro" id="IPR016195">
    <property type="entry name" value="Pol/histidinol_Pase-like"/>
</dbReference>
<dbReference type="KEGG" id="mri:Mal4_10380"/>
<evidence type="ECO:0008006" key="3">
    <source>
        <dbReference type="Google" id="ProtNLM"/>
    </source>
</evidence>
<dbReference type="NCBIfam" id="NF038032">
    <property type="entry name" value="CehA_McbA_metalo"/>
    <property type="match status" value="1"/>
</dbReference>
<reference evidence="1 2" key="1">
    <citation type="submission" date="2019-02" db="EMBL/GenBank/DDBJ databases">
        <title>Deep-cultivation of Planctomycetes and their phenomic and genomic characterization uncovers novel biology.</title>
        <authorList>
            <person name="Wiegand S."/>
            <person name="Jogler M."/>
            <person name="Boedeker C."/>
            <person name="Pinto D."/>
            <person name="Vollmers J."/>
            <person name="Rivas-Marin E."/>
            <person name="Kohn T."/>
            <person name="Peeters S.H."/>
            <person name="Heuer A."/>
            <person name="Rast P."/>
            <person name="Oberbeckmann S."/>
            <person name="Bunk B."/>
            <person name="Jeske O."/>
            <person name="Meyerdierks A."/>
            <person name="Storesund J.E."/>
            <person name="Kallscheuer N."/>
            <person name="Luecker S."/>
            <person name="Lage O.M."/>
            <person name="Pohl T."/>
            <person name="Merkel B.J."/>
            <person name="Hornburger P."/>
            <person name="Mueller R.-W."/>
            <person name="Bruemmer F."/>
            <person name="Labrenz M."/>
            <person name="Spormann A.M."/>
            <person name="Op den Camp H."/>
            <person name="Overmann J."/>
            <person name="Amann R."/>
            <person name="Jetten M.S.M."/>
            <person name="Mascher T."/>
            <person name="Medema M.H."/>
            <person name="Devos D.P."/>
            <person name="Kaster A.-K."/>
            <person name="Ovreas L."/>
            <person name="Rohde M."/>
            <person name="Galperin M.Y."/>
            <person name="Jogler C."/>
        </authorList>
    </citation>
    <scope>NUCLEOTIDE SEQUENCE [LARGE SCALE GENOMIC DNA]</scope>
    <source>
        <strain evidence="1 2">Mal4</strain>
    </source>
</reference>
<dbReference type="AlphaFoldDB" id="A0A517Z2N3"/>
<evidence type="ECO:0000313" key="2">
    <source>
        <dbReference type="Proteomes" id="UP000320496"/>
    </source>
</evidence>
<evidence type="ECO:0000313" key="1">
    <source>
        <dbReference type="EMBL" id="QDU36740.1"/>
    </source>
</evidence>
<dbReference type="Proteomes" id="UP000320496">
    <property type="component" value="Chromosome"/>
</dbReference>
<dbReference type="Gene3D" id="3.20.20.140">
    <property type="entry name" value="Metal-dependent hydrolases"/>
    <property type="match status" value="1"/>
</dbReference>
<proteinExistence type="predicted"/>